<feature type="transmembrane region" description="Helical" evidence="1">
    <location>
        <begin position="106"/>
        <end position="124"/>
    </location>
</feature>
<dbReference type="Pfam" id="PF00990">
    <property type="entry name" value="GGDEF"/>
    <property type="match status" value="1"/>
</dbReference>
<comment type="caution">
    <text evidence="3">The sequence shown here is derived from an EMBL/GenBank/DDBJ whole genome shotgun (WGS) entry which is preliminary data.</text>
</comment>
<dbReference type="SMART" id="SM00267">
    <property type="entry name" value="GGDEF"/>
    <property type="match status" value="1"/>
</dbReference>
<dbReference type="InterPro" id="IPR000160">
    <property type="entry name" value="GGDEF_dom"/>
</dbReference>
<dbReference type="AlphaFoldDB" id="A0A8J8B2Y5"/>
<dbReference type="CDD" id="cd01949">
    <property type="entry name" value="GGDEF"/>
    <property type="match status" value="1"/>
</dbReference>
<sequence>MALTYNAIINLYSIVLLAVILFYSLKHTESVDHLQHKLFLLMIQINIVMLFIDVLSRFDGNPGTFYEVFNYLGNLLIYVFNPVLPAIWLLYAHYQIYRDESRTRRLLMPILTFVMVYYTFYAVSQFYHWFYYIDSGNVYHRGEYFWIAAAIPVIFILITFVMITVNRHLIEKRYYRALIFFVVPPFVGIILQIIFINFAFVLNGITISLFIVFLYIQNQNQNLDFLTGVYNRKRLKTYLKEKIACCSYNKTFSAIFIDIDNFKYINDTFGHDMGDDALETCAMLLKNCIRATDFIARFGGDEFYLVLDVSSRSELERTVHRIYRQLQEFNGENRKPYHISVSMGYAVYDYASELSAEEFQKMIDNLMYQDKRITKGEKYV</sequence>
<dbReference type="GO" id="GO:0043709">
    <property type="term" value="P:cell adhesion involved in single-species biofilm formation"/>
    <property type="evidence" value="ECO:0007669"/>
    <property type="project" value="TreeGrafter"/>
</dbReference>
<dbReference type="GO" id="GO:0005886">
    <property type="term" value="C:plasma membrane"/>
    <property type="evidence" value="ECO:0007669"/>
    <property type="project" value="TreeGrafter"/>
</dbReference>
<proteinExistence type="predicted"/>
<organism evidence="3 4">
    <name type="scientific">Sinanaerobacter chloroacetimidivorans</name>
    <dbReference type="NCBI Taxonomy" id="2818044"/>
    <lineage>
        <taxon>Bacteria</taxon>
        <taxon>Bacillati</taxon>
        <taxon>Bacillota</taxon>
        <taxon>Clostridia</taxon>
        <taxon>Peptostreptococcales</taxon>
        <taxon>Anaerovoracaceae</taxon>
        <taxon>Sinanaerobacter</taxon>
    </lineage>
</organism>
<gene>
    <name evidence="3" type="ORF">KCX82_07670</name>
</gene>
<feature type="domain" description="GGDEF" evidence="2">
    <location>
        <begin position="250"/>
        <end position="380"/>
    </location>
</feature>
<name>A0A8J8B2Y5_9FIRM</name>
<dbReference type="RefSeq" id="WP_227017878.1">
    <property type="nucleotide sequence ID" value="NZ_JAGSND010000004.1"/>
</dbReference>
<dbReference type="NCBIfam" id="TIGR00254">
    <property type="entry name" value="GGDEF"/>
    <property type="match status" value="1"/>
</dbReference>
<feature type="transmembrane region" description="Helical" evidence="1">
    <location>
        <begin position="144"/>
        <end position="165"/>
    </location>
</feature>
<keyword evidence="1" id="KW-0472">Membrane</keyword>
<keyword evidence="1" id="KW-0812">Transmembrane</keyword>
<reference evidence="3" key="2">
    <citation type="submission" date="2021-04" db="EMBL/GenBank/DDBJ databases">
        <authorList>
            <person name="Liu J."/>
        </authorList>
    </citation>
    <scope>NUCLEOTIDE SEQUENCE</scope>
    <source>
        <strain evidence="3">BAD-6</strain>
    </source>
</reference>
<evidence type="ECO:0000313" key="3">
    <source>
        <dbReference type="EMBL" id="MBR0597745.1"/>
    </source>
</evidence>
<dbReference type="SUPFAM" id="SSF55073">
    <property type="entry name" value="Nucleotide cyclase"/>
    <property type="match status" value="1"/>
</dbReference>
<dbReference type="PANTHER" id="PTHR45138">
    <property type="entry name" value="REGULATORY COMPONENTS OF SENSORY TRANSDUCTION SYSTEM"/>
    <property type="match status" value="1"/>
</dbReference>
<dbReference type="GO" id="GO:1902201">
    <property type="term" value="P:negative regulation of bacterial-type flagellum-dependent cell motility"/>
    <property type="evidence" value="ECO:0007669"/>
    <property type="project" value="TreeGrafter"/>
</dbReference>
<dbReference type="InterPro" id="IPR029787">
    <property type="entry name" value="Nucleotide_cyclase"/>
</dbReference>
<dbReference type="Proteomes" id="UP000675664">
    <property type="component" value="Unassembled WGS sequence"/>
</dbReference>
<evidence type="ECO:0000256" key="1">
    <source>
        <dbReference type="SAM" id="Phobius"/>
    </source>
</evidence>
<dbReference type="InterPro" id="IPR043128">
    <property type="entry name" value="Rev_trsase/Diguanyl_cyclase"/>
</dbReference>
<dbReference type="InterPro" id="IPR050469">
    <property type="entry name" value="Diguanylate_Cyclase"/>
</dbReference>
<feature type="transmembrane region" description="Helical" evidence="1">
    <location>
        <begin position="6"/>
        <end position="25"/>
    </location>
</feature>
<evidence type="ECO:0000259" key="2">
    <source>
        <dbReference type="PROSITE" id="PS50887"/>
    </source>
</evidence>
<feature type="transmembrane region" description="Helical" evidence="1">
    <location>
        <begin position="37"/>
        <end position="55"/>
    </location>
</feature>
<dbReference type="PANTHER" id="PTHR45138:SF9">
    <property type="entry name" value="DIGUANYLATE CYCLASE DGCM-RELATED"/>
    <property type="match status" value="1"/>
</dbReference>
<feature type="transmembrane region" description="Helical" evidence="1">
    <location>
        <begin position="177"/>
        <end position="194"/>
    </location>
</feature>
<evidence type="ECO:0000313" key="4">
    <source>
        <dbReference type="Proteomes" id="UP000675664"/>
    </source>
</evidence>
<feature type="transmembrane region" description="Helical" evidence="1">
    <location>
        <begin position="200"/>
        <end position="216"/>
    </location>
</feature>
<feature type="transmembrane region" description="Helical" evidence="1">
    <location>
        <begin position="75"/>
        <end position="94"/>
    </location>
</feature>
<dbReference type="EMBL" id="JAGSND010000004">
    <property type="protein sequence ID" value="MBR0597745.1"/>
    <property type="molecule type" value="Genomic_DNA"/>
</dbReference>
<dbReference type="GO" id="GO:0052621">
    <property type="term" value="F:diguanylate cyclase activity"/>
    <property type="evidence" value="ECO:0007669"/>
    <property type="project" value="TreeGrafter"/>
</dbReference>
<keyword evidence="1" id="KW-1133">Transmembrane helix</keyword>
<dbReference type="Gene3D" id="3.30.70.270">
    <property type="match status" value="1"/>
</dbReference>
<keyword evidence="4" id="KW-1185">Reference proteome</keyword>
<accession>A0A8J8B2Y5</accession>
<reference evidence="3" key="1">
    <citation type="submission" date="2021-04" db="EMBL/GenBank/DDBJ databases">
        <title>Sinoanaerobacter chloroacetimidivorans sp. nov., an obligate anaerobic bacterium isolated from anaerobic sludge.</title>
        <authorList>
            <person name="Bao Y."/>
        </authorList>
    </citation>
    <scope>NUCLEOTIDE SEQUENCE</scope>
    <source>
        <strain evidence="3">BAD-6</strain>
    </source>
</reference>
<protein>
    <submittedName>
        <fullName evidence="3">GGDEF domain-containing protein</fullName>
    </submittedName>
</protein>
<dbReference type="PROSITE" id="PS50887">
    <property type="entry name" value="GGDEF"/>
    <property type="match status" value="1"/>
</dbReference>